<comment type="caution">
    <text evidence="2">The sequence shown here is derived from an EMBL/GenBank/DDBJ whole genome shotgun (WGS) entry which is preliminary data.</text>
</comment>
<keyword evidence="3" id="KW-1185">Reference proteome</keyword>
<evidence type="ECO:0000256" key="1">
    <source>
        <dbReference type="SAM" id="Phobius"/>
    </source>
</evidence>
<accession>A0A918IK99</accession>
<dbReference type="EMBL" id="BMTD01000036">
    <property type="protein sequence ID" value="GGV29421.1"/>
    <property type="molecule type" value="Genomic_DNA"/>
</dbReference>
<keyword evidence="1" id="KW-1133">Transmembrane helix</keyword>
<dbReference type="RefSeq" id="WP_191878563.1">
    <property type="nucleotide sequence ID" value="NZ_BMTD01000036.1"/>
</dbReference>
<reference evidence="2" key="1">
    <citation type="journal article" date="2014" name="Int. J. Syst. Evol. Microbiol.">
        <title>Complete genome sequence of Corynebacterium casei LMG S-19264T (=DSM 44701T), isolated from a smear-ripened cheese.</title>
        <authorList>
            <consortium name="US DOE Joint Genome Institute (JGI-PGF)"/>
            <person name="Walter F."/>
            <person name="Albersmeier A."/>
            <person name="Kalinowski J."/>
            <person name="Ruckert C."/>
        </authorList>
    </citation>
    <scope>NUCLEOTIDE SEQUENCE</scope>
    <source>
        <strain evidence="2">JCM 4369</strain>
    </source>
</reference>
<reference evidence="2" key="2">
    <citation type="submission" date="2020-09" db="EMBL/GenBank/DDBJ databases">
        <authorList>
            <person name="Sun Q."/>
            <person name="Ohkuma M."/>
        </authorList>
    </citation>
    <scope>NUCLEOTIDE SEQUENCE</scope>
    <source>
        <strain evidence="2">JCM 4369</strain>
    </source>
</reference>
<keyword evidence="1" id="KW-0812">Transmembrane</keyword>
<organism evidence="2 3">
    <name type="scientific">Streptomyces filipinensis</name>
    <dbReference type="NCBI Taxonomy" id="66887"/>
    <lineage>
        <taxon>Bacteria</taxon>
        <taxon>Bacillati</taxon>
        <taxon>Actinomycetota</taxon>
        <taxon>Actinomycetes</taxon>
        <taxon>Kitasatosporales</taxon>
        <taxon>Streptomycetaceae</taxon>
        <taxon>Streptomyces</taxon>
    </lineage>
</organism>
<feature type="transmembrane region" description="Helical" evidence="1">
    <location>
        <begin position="16"/>
        <end position="37"/>
    </location>
</feature>
<dbReference type="Proteomes" id="UP000618795">
    <property type="component" value="Unassembled WGS sequence"/>
</dbReference>
<keyword evidence="1" id="KW-0472">Membrane</keyword>
<name>A0A918IK99_9ACTN</name>
<sequence length="290" mass="31788">MNGFLTQLAQKAAERWLALVVLPGILFAALSGVTWLMDDALHPRSAVIRIDSWFADRPSGGIQMLVVATLVAGAVLSGFAARALAHAVEAFWFTPRLGRLGRALTARRRAHWQERDRAHEIAVIARYQEGPRSHADPEAALAARNSICLVPPARPTWMADRMRAAGERVHLAYGLDLVSLWPRLWLAVPDPVRTELAGARTTLAGDTRLFAWGLLYLIPAVWWWPALLISVLTCTVAAYRAHGSADVLADLVESTVDLHARDVAACLGFTSDDALTPETGEEIKILLRKE</sequence>
<evidence type="ECO:0000313" key="3">
    <source>
        <dbReference type="Proteomes" id="UP000618795"/>
    </source>
</evidence>
<proteinExistence type="predicted"/>
<evidence type="ECO:0008006" key="4">
    <source>
        <dbReference type="Google" id="ProtNLM"/>
    </source>
</evidence>
<dbReference type="AlphaFoldDB" id="A0A918IK99"/>
<gene>
    <name evidence="2" type="ORF">GCM10010260_82410</name>
</gene>
<feature type="transmembrane region" description="Helical" evidence="1">
    <location>
        <begin position="62"/>
        <end position="85"/>
    </location>
</feature>
<feature type="transmembrane region" description="Helical" evidence="1">
    <location>
        <begin position="209"/>
        <end position="232"/>
    </location>
</feature>
<protein>
    <recommendedName>
        <fullName evidence="4">Vegetative cell wall protein gp1</fullName>
    </recommendedName>
</protein>
<evidence type="ECO:0000313" key="2">
    <source>
        <dbReference type="EMBL" id="GGV29421.1"/>
    </source>
</evidence>